<dbReference type="GO" id="GO:0005886">
    <property type="term" value="C:plasma membrane"/>
    <property type="evidence" value="ECO:0007669"/>
    <property type="project" value="UniProtKB-SubCell"/>
</dbReference>
<evidence type="ECO:0000256" key="4">
    <source>
        <dbReference type="ARBA" id="ARBA00022989"/>
    </source>
</evidence>
<keyword evidence="3 6" id="KW-0812">Transmembrane</keyword>
<gene>
    <name evidence="7" type="ORF">dnl_14580</name>
</gene>
<dbReference type="EMBL" id="CP061799">
    <property type="protein sequence ID" value="QTA79204.1"/>
    <property type="molecule type" value="Genomic_DNA"/>
</dbReference>
<sequence length="138" mass="15030">MNVKSAVMYILPPFFRQYAARIESSPLGYRLAKGAFWSLSGALISRGLGLLASILVARILGKTGFGELGIIQSTVGMFGVFAGFGMGLTATKHVAEFRYKNPEKAGRIIILSALLTVIFSGIMALLLFFLHLGWRFIL</sequence>
<evidence type="ECO:0000313" key="7">
    <source>
        <dbReference type="EMBL" id="QTA79204.1"/>
    </source>
</evidence>
<dbReference type="PANTHER" id="PTHR30250">
    <property type="entry name" value="PST FAMILY PREDICTED COLANIC ACID TRANSPORTER"/>
    <property type="match status" value="1"/>
</dbReference>
<reference evidence="7" key="1">
    <citation type="journal article" date="2021" name="Microb. Physiol.">
        <title>Proteogenomic Insights into the Physiology of Marine, Sulfate-Reducing, Filamentous Desulfonema limicola and Desulfonema magnum.</title>
        <authorList>
            <person name="Schnaars V."/>
            <person name="Wohlbrand L."/>
            <person name="Scheve S."/>
            <person name="Hinrichs C."/>
            <person name="Reinhardt R."/>
            <person name="Rabus R."/>
        </authorList>
    </citation>
    <scope>NUCLEOTIDE SEQUENCE</scope>
    <source>
        <strain evidence="7">5ac10</strain>
    </source>
</reference>
<evidence type="ECO:0000256" key="2">
    <source>
        <dbReference type="ARBA" id="ARBA00022475"/>
    </source>
</evidence>
<accession>A0A975B5K9</accession>
<organism evidence="7 8">
    <name type="scientific">Desulfonema limicola</name>
    <dbReference type="NCBI Taxonomy" id="45656"/>
    <lineage>
        <taxon>Bacteria</taxon>
        <taxon>Pseudomonadati</taxon>
        <taxon>Thermodesulfobacteriota</taxon>
        <taxon>Desulfobacteria</taxon>
        <taxon>Desulfobacterales</taxon>
        <taxon>Desulfococcaceae</taxon>
        <taxon>Desulfonema</taxon>
    </lineage>
</organism>
<keyword evidence="4 6" id="KW-1133">Transmembrane helix</keyword>
<dbReference type="Pfam" id="PF01943">
    <property type="entry name" value="Polysacc_synt"/>
    <property type="match status" value="1"/>
</dbReference>
<feature type="transmembrane region" description="Helical" evidence="6">
    <location>
        <begin position="35"/>
        <end position="56"/>
    </location>
</feature>
<evidence type="ECO:0000256" key="6">
    <source>
        <dbReference type="SAM" id="Phobius"/>
    </source>
</evidence>
<evidence type="ECO:0000256" key="3">
    <source>
        <dbReference type="ARBA" id="ARBA00022692"/>
    </source>
</evidence>
<dbReference type="InterPro" id="IPR050833">
    <property type="entry name" value="Poly_Biosynth_Transport"/>
</dbReference>
<keyword evidence="5 6" id="KW-0472">Membrane</keyword>
<keyword evidence="2" id="KW-1003">Cell membrane</keyword>
<dbReference type="AlphaFoldDB" id="A0A975B5K9"/>
<dbReference type="PANTHER" id="PTHR30250:SF11">
    <property type="entry name" value="O-ANTIGEN TRANSPORTER-RELATED"/>
    <property type="match status" value="1"/>
</dbReference>
<dbReference type="Proteomes" id="UP000663720">
    <property type="component" value="Chromosome"/>
</dbReference>
<dbReference type="RefSeq" id="WP_207690975.1">
    <property type="nucleotide sequence ID" value="NZ_CP061799.1"/>
</dbReference>
<evidence type="ECO:0000313" key="8">
    <source>
        <dbReference type="Proteomes" id="UP000663720"/>
    </source>
</evidence>
<dbReference type="KEGG" id="dli:dnl_14580"/>
<comment type="subcellular location">
    <subcellularLocation>
        <location evidence="1">Cell membrane</location>
        <topology evidence="1">Multi-pass membrane protein</topology>
    </subcellularLocation>
</comment>
<feature type="transmembrane region" description="Helical" evidence="6">
    <location>
        <begin position="108"/>
        <end position="130"/>
    </location>
</feature>
<dbReference type="InterPro" id="IPR002797">
    <property type="entry name" value="Polysacc_synth"/>
</dbReference>
<name>A0A975B5K9_9BACT</name>
<proteinExistence type="predicted"/>
<protein>
    <submittedName>
        <fullName evidence="7">Polysaccharide biosynthesis protein</fullName>
    </submittedName>
</protein>
<evidence type="ECO:0000256" key="1">
    <source>
        <dbReference type="ARBA" id="ARBA00004651"/>
    </source>
</evidence>
<evidence type="ECO:0000256" key="5">
    <source>
        <dbReference type="ARBA" id="ARBA00023136"/>
    </source>
</evidence>
<keyword evidence="8" id="KW-1185">Reference proteome</keyword>
<feature type="transmembrane region" description="Helical" evidence="6">
    <location>
        <begin position="68"/>
        <end position="88"/>
    </location>
</feature>